<feature type="binding site" evidence="13">
    <location>
        <position position="439"/>
    </location>
    <ligand>
        <name>Zn(2+)</name>
        <dbReference type="ChEBI" id="CHEBI:29105"/>
        <note>catalytic</note>
    </ligand>
</feature>
<evidence type="ECO:0000313" key="18">
    <source>
        <dbReference type="EMBL" id="CAF1062496.1"/>
    </source>
</evidence>
<keyword evidence="9" id="KW-0482">Metalloprotease</keyword>
<dbReference type="PRINTS" id="PR00756">
    <property type="entry name" value="ALADIPTASE"/>
</dbReference>
<keyword evidence="8 15" id="KW-1133">Transmembrane helix</keyword>
<dbReference type="GO" id="GO:0042277">
    <property type="term" value="F:peptide binding"/>
    <property type="evidence" value="ECO:0007669"/>
    <property type="project" value="TreeGrafter"/>
</dbReference>
<evidence type="ECO:0000256" key="4">
    <source>
        <dbReference type="ARBA" id="ARBA00022692"/>
    </source>
</evidence>
<feature type="non-terminal residue" evidence="18">
    <location>
        <position position="1"/>
    </location>
</feature>
<dbReference type="Gene3D" id="1.10.390.10">
    <property type="entry name" value="Neutral Protease Domain 2"/>
    <property type="match status" value="1"/>
</dbReference>
<dbReference type="Pfam" id="PF17900">
    <property type="entry name" value="Peptidase_M1_N"/>
    <property type="match status" value="1"/>
</dbReference>
<keyword evidence="10 15" id="KW-0472">Membrane</keyword>
<dbReference type="GO" id="GO:0005737">
    <property type="term" value="C:cytoplasm"/>
    <property type="evidence" value="ECO:0007669"/>
    <property type="project" value="TreeGrafter"/>
</dbReference>
<feature type="binding site" evidence="13">
    <location>
        <position position="443"/>
    </location>
    <ligand>
        <name>Zn(2+)</name>
        <dbReference type="ChEBI" id="CHEBI:29105"/>
        <note>catalytic</note>
    </ligand>
</feature>
<proteinExistence type="inferred from homology"/>
<keyword evidence="7 13" id="KW-0862">Zinc</keyword>
<feature type="binding site" evidence="13">
    <location>
        <position position="462"/>
    </location>
    <ligand>
        <name>Zn(2+)</name>
        <dbReference type="ChEBI" id="CHEBI:29105"/>
        <note>catalytic</note>
    </ligand>
</feature>
<dbReference type="SUPFAM" id="SSF63737">
    <property type="entry name" value="Leukotriene A4 hydrolase N-terminal domain"/>
    <property type="match status" value="1"/>
</dbReference>
<evidence type="ECO:0000256" key="12">
    <source>
        <dbReference type="PIRSR" id="PIRSR634016-1"/>
    </source>
</evidence>
<evidence type="ECO:0000256" key="3">
    <source>
        <dbReference type="ARBA" id="ARBA00022670"/>
    </source>
</evidence>
<keyword evidence="6" id="KW-0378">Hydrolase</keyword>
<dbReference type="InterPro" id="IPR014782">
    <property type="entry name" value="Peptidase_M1_dom"/>
</dbReference>
<keyword evidence="5 13" id="KW-0479">Metal-binding</keyword>
<evidence type="ECO:0000259" key="16">
    <source>
        <dbReference type="Pfam" id="PF01433"/>
    </source>
</evidence>
<evidence type="ECO:0000256" key="8">
    <source>
        <dbReference type="ARBA" id="ARBA00022989"/>
    </source>
</evidence>
<feature type="domain" description="Aminopeptidase N-like N-terminal" evidence="17">
    <location>
        <begin position="132"/>
        <end position="328"/>
    </location>
</feature>
<comment type="similarity">
    <text evidence="2">Belongs to the peptidase M1 family.</text>
</comment>
<evidence type="ECO:0000256" key="2">
    <source>
        <dbReference type="ARBA" id="ARBA00010136"/>
    </source>
</evidence>
<reference evidence="18" key="1">
    <citation type="submission" date="2021-02" db="EMBL/GenBank/DDBJ databases">
        <authorList>
            <person name="Nowell W R."/>
        </authorList>
    </citation>
    <scope>NUCLEOTIDE SEQUENCE</scope>
    <source>
        <strain evidence="18">Ploen Becks lab</strain>
    </source>
</reference>
<dbReference type="Proteomes" id="UP000663879">
    <property type="component" value="Unassembled WGS sequence"/>
</dbReference>
<feature type="transmembrane region" description="Helical" evidence="15">
    <location>
        <begin position="28"/>
        <end position="48"/>
    </location>
</feature>
<feature type="domain" description="Peptidase M1 membrane alanine aminopeptidase" evidence="16">
    <location>
        <begin position="369"/>
        <end position="547"/>
    </location>
</feature>
<dbReference type="GO" id="GO:0043171">
    <property type="term" value="P:peptide catabolic process"/>
    <property type="evidence" value="ECO:0007669"/>
    <property type="project" value="TreeGrafter"/>
</dbReference>
<dbReference type="EMBL" id="CAJNOC010005804">
    <property type="protein sequence ID" value="CAF1062496.1"/>
    <property type="molecule type" value="Genomic_DNA"/>
</dbReference>
<dbReference type="InterPro" id="IPR001930">
    <property type="entry name" value="Peptidase_M1"/>
</dbReference>
<accession>A0A814LAJ6</accession>
<keyword evidence="3" id="KW-0645">Protease</keyword>
<dbReference type="FunFam" id="1.10.390.10:FF:000016">
    <property type="entry name" value="Glutamyl aminopeptidase"/>
    <property type="match status" value="1"/>
</dbReference>
<dbReference type="InterPro" id="IPR034016">
    <property type="entry name" value="M1_APN-typ"/>
</dbReference>
<name>A0A814LAJ6_9BILA</name>
<comment type="cofactor">
    <cofactor evidence="13">
        <name>Zn(2+)</name>
        <dbReference type="ChEBI" id="CHEBI:29105"/>
    </cofactor>
    <text evidence="13">Binds 1 zinc ion per subunit.</text>
</comment>
<dbReference type="PANTHER" id="PTHR11533">
    <property type="entry name" value="PROTEASE M1 ZINC METALLOPROTEASE"/>
    <property type="match status" value="1"/>
</dbReference>
<dbReference type="GO" id="GO:0005615">
    <property type="term" value="C:extracellular space"/>
    <property type="evidence" value="ECO:0007669"/>
    <property type="project" value="TreeGrafter"/>
</dbReference>
<evidence type="ECO:0000256" key="5">
    <source>
        <dbReference type="ARBA" id="ARBA00022723"/>
    </source>
</evidence>
<feature type="site" description="Transition state stabilizer" evidence="14">
    <location>
        <position position="524"/>
    </location>
</feature>
<dbReference type="Gene3D" id="2.60.40.1730">
    <property type="entry name" value="tricorn interacting facor f3 domain"/>
    <property type="match status" value="1"/>
</dbReference>
<evidence type="ECO:0000256" key="15">
    <source>
        <dbReference type="SAM" id="Phobius"/>
    </source>
</evidence>
<evidence type="ECO:0000256" key="6">
    <source>
        <dbReference type="ARBA" id="ARBA00022801"/>
    </source>
</evidence>
<feature type="active site" description="Proton acceptor" evidence="12">
    <location>
        <position position="440"/>
    </location>
</feature>
<evidence type="ECO:0000259" key="17">
    <source>
        <dbReference type="Pfam" id="PF17900"/>
    </source>
</evidence>
<dbReference type="SUPFAM" id="SSF55486">
    <property type="entry name" value="Metalloproteases ('zincins'), catalytic domain"/>
    <property type="match status" value="1"/>
</dbReference>
<protein>
    <submittedName>
        <fullName evidence="18">Uncharacterized protein</fullName>
    </submittedName>
</protein>
<dbReference type="PANTHER" id="PTHR11533:SF294">
    <property type="entry name" value="THYROTROPIN-RELEASING HORMONE-DEGRADING ECTOENZYME"/>
    <property type="match status" value="1"/>
</dbReference>
<evidence type="ECO:0000256" key="7">
    <source>
        <dbReference type="ARBA" id="ARBA00022833"/>
    </source>
</evidence>
<dbReference type="GO" id="GO:0070006">
    <property type="term" value="F:metalloaminopeptidase activity"/>
    <property type="evidence" value="ECO:0007669"/>
    <property type="project" value="TreeGrafter"/>
</dbReference>
<dbReference type="InterPro" id="IPR042097">
    <property type="entry name" value="Aminopeptidase_N-like_N_sf"/>
</dbReference>
<dbReference type="Pfam" id="PF01433">
    <property type="entry name" value="Peptidase_M1"/>
    <property type="match status" value="1"/>
</dbReference>
<dbReference type="GO" id="GO:0008270">
    <property type="term" value="F:zinc ion binding"/>
    <property type="evidence" value="ECO:0007669"/>
    <property type="project" value="InterPro"/>
</dbReference>
<dbReference type="GO" id="GO:0016020">
    <property type="term" value="C:membrane"/>
    <property type="evidence" value="ECO:0007669"/>
    <property type="project" value="UniProtKB-SubCell"/>
</dbReference>
<evidence type="ECO:0000256" key="1">
    <source>
        <dbReference type="ARBA" id="ARBA00004167"/>
    </source>
</evidence>
<evidence type="ECO:0000256" key="9">
    <source>
        <dbReference type="ARBA" id="ARBA00023049"/>
    </source>
</evidence>
<evidence type="ECO:0000256" key="10">
    <source>
        <dbReference type="ARBA" id="ARBA00023136"/>
    </source>
</evidence>
<organism evidence="18 19">
    <name type="scientific">Brachionus calyciflorus</name>
    <dbReference type="NCBI Taxonomy" id="104777"/>
    <lineage>
        <taxon>Eukaryota</taxon>
        <taxon>Metazoa</taxon>
        <taxon>Spiralia</taxon>
        <taxon>Gnathifera</taxon>
        <taxon>Rotifera</taxon>
        <taxon>Eurotatoria</taxon>
        <taxon>Monogononta</taxon>
        <taxon>Pseudotrocha</taxon>
        <taxon>Ploima</taxon>
        <taxon>Brachionidae</taxon>
        <taxon>Brachionus</taxon>
    </lineage>
</organism>
<keyword evidence="4 15" id="KW-0812">Transmembrane</keyword>
<sequence>MPPNNMNLEDRQTNGAESNKNYTIPKRVAQIGVVLLVLIFIGSIIAAYNAKKIAENLPCTLNASELSQEKSVDCKSIYCDNPFILNDWNQNCLLPSTTKPYTESTKKPIVNYRLPRNLKPYFYEILIKSFFNVTQEPTYYTGHVLIKFKCLKNTSKLIFHKHQNIEIDNLSFELRSSTDPYFIPVIQIKRSNYLIHHWIYNNETQLFEIEFYKDIFVENGDYSMSLGFKSLVKSDNYGIYKSFYNDENGHKKWLLASQMEPIDARKAFPCFDEPNMKSKFKIRILHDASLTPMSNMPVKSVTKIDAHDSGYDWIQTDFYETVEMSTYLVAFLISDFECLTTRVDLKMSANVSVNVCSRPNAKNELNLSLKASVDSLKFFESFYNIKYPLDKLDHVAIPDFSAGAMENWGLILYREARLLYDAKKTSQESEEGIVEVIAHEIAHQWFGNLVSPDWWTDLWLNEGFARYMQIVGTNAIRPEWGMFDQFLRISFSIMELDSVQSSHPISVEVNDPNEINEIFDGITYGKGASIIRMMNYFLGEANFNRGLT</sequence>
<evidence type="ECO:0000256" key="13">
    <source>
        <dbReference type="PIRSR" id="PIRSR634016-3"/>
    </source>
</evidence>
<evidence type="ECO:0000256" key="11">
    <source>
        <dbReference type="ARBA" id="ARBA00023180"/>
    </source>
</evidence>
<dbReference type="CDD" id="cd09601">
    <property type="entry name" value="M1_APN-Q_like"/>
    <property type="match status" value="1"/>
</dbReference>
<gene>
    <name evidence="18" type="ORF">OXX778_LOCUS19350</name>
</gene>
<dbReference type="AlphaFoldDB" id="A0A814LAJ6"/>
<comment type="subcellular location">
    <subcellularLocation>
        <location evidence="1">Membrane</location>
        <topology evidence="1">Single-pass membrane protein</topology>
    </subcellularLocation>
</comment>
<dbReference type="InterPro" id="IPR045357">
    <property type="entry name" value="Aminopeptidase_N-like_N"/>
</dbReference>
<dbReference type="OrthoDB" id="6750768at2759"/>
<dbReference type="InterPro" id="IPR027268">
    <property type="entry name" value="Peptidase_M4/M1_CTD_sf"/>
</dbReference>
<evidence type="ECO:0000256" key="14">
    <source>
        <dbReference type="PIRSR" id="PIRSR634016-4"/>
    </source>
</evidence>
<evidence type="ECO:0000313" key="19">
    <source>
        <dbReference type="Proteomes" id="UP000663879"/>
    </source>
</evidence>
<dbReference type="InterPro" id="IPR050344">
    <property type="entry name" value="Peptidase_M1_aminopeptidases"/>
</dbReference>
<comment type="caution">
    <text evidence="18">The sequence shown here is derived from an EMBL/GenBank/DDBJ whole genome shotgun (WGS) entry which is preliminary data.</text>
</comment>
<dbReference type="GO" id="GO:0006508">
    <property type="term" value="P:proteolysis"/>
    <property type="evidence" value="ECO:0007669"/>
    <property type="project" value="UniProtKB-KW"/>
</dbReference>
<keyword evidence="19" id="KW-1185">Reference proteome</keyword>
<keyword evidence="11" id="KW-0325">Glycoprotein</keyword>